<keyword evidence="1" id="KW-1185">Reference proteome</keyword>
<dbReference type="WBParaSite" id="TREG1_11990.1">
    <property type="protein sequence ID" value="TREG1_11990.1"/>
    <property type="gene ID" value="TREG1_11990"/>
</dbReference>
<protein>
    <submittedName>
        <fullName evidence="2">Uncharacterized protein</fullName>
    </submittedName>
</protein>
<proteinExistence type="predicted"/>
<organism evidence="1 2">
    <name type="scientific">Trichobilharzia regenti</name>
    <name type="common">Nasal bird schistosome</name>
    <dbReference type="NCBI Taxonomy" id="157069"/>
    <lineage>
        <taxon>Eukaryota</taxon>
        <taxon>Metazoa</taxon>
        <taxon>Spiralia</taxon>
        <taxon>Lophotrochozoa</taxon>
        <taxon>Platyhelminthes</taxon>
        <taxon>Trematoda</taxon>
        <taxon>Digenea</taxon>
        <taxon>Strigeidida</taxon>
        <taxon>Schistosomatoidea</taxon>
        <taxon>Schistosomatidae</taxon>
        <taxon>Trichobilharzia</taxon>
    </lineage>
</organism>
<name>A0AA85IZL9_TRIRE</name>
<reference evidence="1" key="1">
    <citation type="submission" date="2022-06" db="EMBL/GenBank/DDBJ databases">
        <authorList>
            <person name="Berger JAMES D."/>
            <person name="Berger JAMES D."/>
        </authorList>
    </citation>
    <scope>NUCLEOTIDE SEQUENCE [LARGE SCALE GENOMIC DNA]</scope>
</reference>
<dbReference type="AlphaFoldDB" id="A0AA85IZL9"/>
<sequence>MHGHEHLPPWLISGATKRVNSVVSAQLVDTAHSIKPELVFSSAYCVCGNLFRGPQPSLLVCEMVIVNTKRAAFHIQKKCV</sequence>
<accession>A0AA85IZL9</accession>
<evidence type="ECO:0000313" key="2">
    <source>
        <dbReference type="WBParaSite" id="TREG1_11990.1"/>
    </source>
</evidence>
<reference evidence="2" key="2">
    <citation type="submission" date="2023-11" db="UniProtKB">
        <authorList>
            <consortium name="WormBaseParasite"/>
        </authorList>
    </citation>
    <scope>IDENTIFICATION</scope>
</reference>
<evidence type="ECO:0000313" key="1">
    <source>
        <dbReference type="Proteomes" id="UP000050795"/>
    </source>
</evidence>
<dbReference type="Proteomes" id="UP000050795">
    <property type="component" value="Unassembled WGS sequence"/>
</dbReference>